<protein>
    <submittedName>
        <fullName evidence="8">Response regulator transcription factor</fullName>
    </submittedName>
</protein>
<keyword evidence="9" id="KW-1185">Reference proteome</keyword>
<dbReference type="PANTHER" id="PTHR43214:SF24">
    <property type="entry name" value="TRANSCRIPTIONAL REGULATORY PROTEIN NARL-RELATED"/>
    <property type="match status" value="1"/>
</dbReference>
<dbReference type="InterPro" id="IPR011006">
    <property type="entry name" value="CheY-like_superfamily"/>
</dbReference>
<dbReference type="Pfam" id="PF00196">
    <property type="entry name" value="GerE"/>
    <property type="match status" value="1"/>
</dbReference>
<gene>
    <name evidence="8" type="ORF">GCM10009802_66390</name>
</gene>
<dbReference type="CDD" id="cd06170">
    <property type="entry name" value="LuxR_C_like"/>
    <property type="match status" value="1"/>
</dbReference>
<evidence type="ECO:0000256" key="3">
    <source>
        <dbReference type="ARBA" id="ARBA00023125"/>
    </source>
</evidence>
<dbReference type="RefSeq" id="WP_344295887.1">
    <property type="nucleotide sequence ID" value="NZ_BAAAPF010000526.1"/>
</dbReference>
<feature type="domain" description="Response regulatory" evidence="7">
    <location>
        <begin position="5"/>
        <end position="128"/>
    </location>
</feature>
<dbReference type="PROSITE" id="PS50043">
    <property type="entry name" value="HTH_LUXR_2"/>
    <property type="match status" value="1"/>
</dbReference>
<dbReference type="Proteomes" id="UP001500443">
    <property type="component" value="Unassembled WGS sequence"/>
</dbReference>
<dbReference type="SUPFAM" id="SSF52172">
    <property type="entry name" value="CheY-like"/>
    <property type="match status" value="1"/>
</dbReference>
<evidence type="ECO:0000313" key="9">
    <source>
        <dbReference type="Proteomes" id="UP001500443"/>
    </source>
</evidence>
<dbReference type="InterPro" id="IPR058245">
    <property type="entry name" value="NreC/VraR/RcsB-like_REC"/>
</dbReference>
<evidence type="ECO:0000256" key="1">
    <source>
        <dbReference type="ARBA" id="ARBA00022553"/>
    </source>
</evidence>
<dbReference type="Gene3D" id="3.40.50.2300">
    <property type="match status" value="1"/>
</dbReference>
<dbReference type="PRINTS" id="PR00038">
    <property type="entry name" value="HTHLUXR"/>
</dbReference>
<dbReference type="InterPro" id="IPR039420">
    <property type="entry name" value="WalR-like"/>
</dbReference>
<evidence type="ECO:0000259" key="7">
    <source>
        <dbReference type="PROSITE" id="PS50110"/>
    </source>
</evidence>
<dbReference type="InterPro" id="IPR000792">
    <property type="entry name" value="Tscrpt_reg_LuxR_C"/>
</dbReference>
<dbReference type="PROSITE" id="PS50110">
    <property type="entry name" value="RESPONSE_REGULATORY"/>
    <property type="match status" value="1"/>
</dbReference>
<evidence type="ECO:0000256" key="5">
    <source>
        <dbReference type="PROSITE-ProRule" id="PRU00169"/>
    </source>
</evidence>
<dbReference type="EMBL" id="BAAAPF010000526">
    <property type="protein sequence ID" value="GAA1513481.1"/>
    <property type="molecule type" value="Genomic_DNA"/>
</dbReference>
<accession>A0ABN2A878</accession>
<keyword evidence="2" id="KW-0805">Transcription regulation</keyword>
<feature type="domain" description="HTH luxR-type" evidence="6">
    <location>
        <begin position="157"/>
        <end position="222"/>
    </location>
</feature>
<dbReference type="InterPro" id="IPR001789">
    <property type="entry name" value="Sig_transdc_resp-reg_receiver"/>
</dbReference>
<organism evidence="8 9">
    <name type="scientific">Streptomyces synnematoformans</name>
    <dbReference type="NCBI Taxonomy" id="415721"/>
    <lineage>
        <taxon>Bacteria</taxon>
        <taxon>Bacillati</taxon>
        <taxon>Actinomycetota</taxon>
        <taxon>Actinomycetes</taxon>
        <taxon>Kitasatosporales</taxon>
        <taxon>Streptomycetaceae</taxon>
        <taxon>Streptomyces</taxon>
    </lineage>
</organism>
<dbReference type="PANTHER" id="PTHR43214">
    <property type="entry name" value="TWO-COMPONENT RESPONSE REGULATOR"/>
    <property type="match status" value="1"/>
</dbReference>
<comment type="caution">
    <text evidence="8">The sequence shown here is derived from an EMBL/GenBank/DDBJ whole genome shotgun (WGS) entry which is preliminary data.</text>
</comment>
<proteinExistence type="predicted"/>
<evidence type="ECO:0000259" key="6">
    <source>
        <dbReference type="PROSITE" id="PS50043"/>
    </source>
</evidence>
<evidence type="ECO:0000256" key="2">
    <source>
        <dbReference type="ARBA" id="ARBA00023015"/>
    </source>
</evidence>
<dbReference type="SMART" id="SM00421">
    <property type="entry name" value="HTH_LUXR"/>
    <property type="match status" value="1"/>
</dbReference>
<feature type="modified residue" description="4-aspartylphosphate" evidence="5">
    <location>
        <position position="56"/>
    </location>
</feature>
<dbReference type="Pfam" id="PF00072">
    <property type="entry name" value="Response_reg"/>
    <property type="match status" value="1"/>
</dbReference>
<dbReference type="PROSITE" id="PS00622">
    <property type="entry name" value="HTH_LUXR_1"/>
    <property type="match status" value="1"/>
</dbReference>
<dbReference type="CDD" id="cd17535">
    <property type="entry name" value="REC_NarL-like"/>
    <property type="match status" value="1"/>
</dbReference>
<evidence type="ECO:0000256" key="4">
    <source>
        <dbReference type="ARBA" id="ARBA00023163"/>
    </source>
</evidence>
<keyword evidence="3" id="KW-0238">DNA-binding</keyword>
<evidence type="ECO:0000313" key="8">
    <source>
        <dbReference type="EMBL" id="GAA1513481.1"/>
    </source>
</evidence>
<keyword evidence="1 5" id="KW-0597">Phosphoprotein</keyword>
<reference evidence="8 9" key="1">
    <citation type="journal article" date="2019" name="Int. J. Syst. Evol. Microbiol.">
        <title>The Global Catalogue of Microorganisms (GCM) 10K type strain sequencing project: providing services to taxonomists for standard genome sequencing and annotation.</title>
        <authorList>
            <consortium name="The Broad Institute Genomics Platform"/>
            <consortium name="The Broad Institute Genome Sequencing Center for Infectious Disease"/>
            <person name="Wu L."/>
            <person name="Ma J."/>
        </authorList>
    </citation>
    <scope>NUCLEOTIDE SEQUENCE [LARGE SCALE GENOMIC DNA]</scope>
    <source>
        <strain evidence="8 9">JCM 15481</strain>
    </source>
</reference>
<name>A0ABN2A878_9ACTN</name>
<dbReference type="SMART" id="SM00448">
    <property type="entry name" value="REC"/>
    <property type="match status" value="1"/>
</dbReference>
<sequence>MTNIRVLIADDQVMVRQGFTVLLDAEPGIEVVGQAVDGADAVAKVAELRPDVVLMDIRMPGLGGIEATRRITAPPAPPAPPAAAVRVLILTTFDLDEYVYEALRAGASGFLLKDASAAELAHAVRVVATGEALLAPAVTRRLITEFARLTRAPRPPRPDRAGGLTERETEVLGLIAQGLSNAEIAERLVVAEQTVKTHVGRILAKLGLRDRTQAAVFAYETGLVRPAGD</sequence>
<keyword evidence="4" id="KW-0804">Transcription</keyword>